<dbReference type="AlphaFoldDB" id="A0A0E9WA25"/>
<accession>A0A0E9WA25</accession>
<protein>
    <submittedName>
        <fullName evidence="1">Uncharacterized protein</fullName>
    </submittedName>
</protein>
<dbReference type="EMBL" id="GBXM01022157">
    <property type="protein sequence ID" value="JAH86420.1"/>
    <property type="molecule type" value="Transcribed_RNA"/>
</dbReference>
<reference evidence="1" key="1">
    <citation type="submission" date="2014-11" db="EMBL/GenBank/DDBJ databases">
        <authorList>
            <person name="Amaro Gonzalez C."/>
        </authorList>
    </citation>
    <scope>NUCLEOTIDE SEQUENCE</scope>
</reference>
<reference evidence="1" key="2">
    <citation type="journal article" date="2015" name="Fish Shellfish Immunol.">
        <title>Early steps in the European eel (Anguilla anguilla)-Vibrio vulnificus interaction in the gills: Role of the RtxA13 toxin.</title>
        <authorList>
            <person name="Callol A."/>
            <person name="Pajuelo D."/>
            <person name="Ebbesson L."/>
            <person name="Teles M."/>
            <person name="MacKenzie S."/>
            <person name="Amaro C."/>
        </authorList>
    </citation>
    <scope>NUCLEOTIDE SEQUENCE</scope>
</reference>
<proteinExistence type="predicted"/>
<name>A0A0E9WA25_ANGAN</name>
<evidence type="ECO:0000313" key="1">
    <source>
        <dbReference type="EMBL" id="JAH86420.1"/>
    </source>
</evidence>
<organism evidence="1">
    <name type="scientific">Anguilla anguilla</name>
    <name type="common">European freshwater eel</name>
    <name type="synonym">Muraena anguilla</name>
    <dbReference type="NCBI Taxonomy" id="7936"/>
    <lineage>
        <taxon>Eukaryota</taxon>
        <taxon>Metazoa</taxon>
        <taxon>Chordata</taxon>
        <taxon>Craniata</taxon>
        <taxon>Vertebrata</taxon>
        <taxon>Euteleostomi</taxon>
        <taxon>Actinopterygii</taxon>
        <taxon>Neopterygii</taxon>
        <taxon>Teleostei</taxon>
        <taxon>Anguilliformes</taxon>
        <taxon>Anguillidae</taxon>
        <taxon>Anguilla</taxon>
    </lineage>
</organism>
<sequence length="23" mass="2866">MFCIIQRWEQNLPHCSSFFTFCQ</sequence>